<proteinExistence type="predicted"/>
<dbReference type="EMBL" id="PDJC01000001">
    <property type="protein sequence ID" value="PFG16614.1"/>
    <property type="molecule type" value="Genomic_DNA"/>
</dbReference>
<dbReference type="RefSeq" id="WP_098460133.1">
    <property type="nucleotide sequence ID" value="NZ_PDJC01000001.1"/>
</dbReference>
<evidence type="ECO:0000313" key="1">
    <source>
        <dbReference type="EMBL" id="PFG16614.1"/>
    </source>
</evidence>
<sequence length="126" mass="14168">MSVVRSQNVPPGWPGRVWPPSAPDWELTAVEFLLDCCPAEFRNHPVLRRQPLVLARFAGWQLDGAIRAGEVDLRTLRAQLSGRVSPEVVGQAAEVWQEATAHLQRRRREVRLVADALGGARFRVRL</sequence>
<keyword evidence="2" id="KW-1185">Reference proteome</keyword>
<gene>
    <name evidence="1" type="ORF">ATK74_1161</name>
</gene>
<reference evidence="1" key="1">
    <citation type="submission" date="2017-10" db="EMBL/GenBank/DDBJ databases">
        <title>Sequencing the genomes of 1000 actinobacteria strains.</title>
        <authorList>
            <person name="Klenk H.-P."/>
        </authorList>
    </citation>
    <scope>NUCLEOTIDE SEQUENCE [LARGE SCALE GENOMIC DNA]</scope>
    <source>
        <strain evidence="1">DSM 15597</strain>
    </source>
</reference>
<accession>A0A2A9CQA9</accession>
<organism evidence="1 2">
    <name type="scientific">Propionicimonas paludicola</name>
    <dbReference type="NCBI Taxonomy" id="185243"/>
    <lineage>
        <taxon>Bacteria</taxon>
        <taxon>Bacillati</taxon>
        <taxon>Actinomycetota</taxon>
        <taxon>Actinomycetes</taxon>
        <taxon>Propionibacteriales</taxon>
        <taxon>Nocardioidaceae</taxon>
        <taxon>Propionicimonas</taxon>
    </lineage>
</organism>
<protein>
    <submittedName>
        <fullName evidence="1">Uncharacterized protein</fullName>
    </submittedName>
</protein>
<dbReference type="Proteomes" id="UP000226079">
    <property type="component" value="Unassembled WGS sequence"/>
</dbReference>
<dbReference type="AlphaFoldDB" id="A0A2A9CQA9"/>
<evidence type="ECO:0000313" key="2">
    <source>
        <dbReference type="Proteomes" id="UP000226079"/>
    </source>
</evidence>
<comment type="caution">
    <text evidence="1">The sequence shown here is derived from an EMBL/GenBank/DDBJ whole genome shotgun (WGS) entry which is preliminary data.</text>
</comment>
<dbReference type="OrthoDB" id="4244911at2"/>
<name>A0A2A9CQA9_9ACTN</name>